<reference evidence="1 2" key="1">
    <citation type="submission" date="2017-09" db="EMBL/GenBank/DDBJ databases">
        <title>Depth-based differentiation of microbial function through sediment-hosted aquifers and enrichment of novel symbionts in the deep terrestrial subsurface.</title>
        <authorList>
            <person name="Probst A.J."/>
            <person name="Ladd B."/>
            <person name="Jarett J.K."/>
            <person name="Geller-Mcgrath D.E."/>
            <person name="Sieber C.M."/>
            <person name="Emerson J.B."/>
            <person name="Anantharaman K."/>
            <person name="Thomas B.C."/>
            <person name="Malmstrom R."/>
            <person name="Stieglmeier M."/>
            <person name="Klingl A."/>
            <person name="Woyke T."/>
            <person name="Ryan C.M."/>
            <person name="Banfield J.F."/>
        </authorList>
    </citation>
    <scope>NUCLEOTIDE SEQUENCE [LARGE SCALE GENOMIC DNA]</scope>
    <source>
        <strain evidence="1">CG11_big_fil_rev_8_21_14_0_20_38_23</strain>
    </source>
</reference>
<dbReference type="AlphaFoldDB" id="A0A2H0NBV9"/>
<dbReference type="EMBL" id="PCWR01000057">
    <property type="protein sequence ID" value="PIR06380.1"/>
    <property type="molecule type" value="Genomic_DNA"/>
</dbReference>
<accession>A0A2H0NBV9</accession>
<proteinExistence type="predicted"/>
<gene>
    <name evidence="1" type="ORF">COV54_02770</name>
</gene>
<organism evidence="1 2">
    <name type="scientific">Candidatus Jorgensenbacteria bacterium CG11_big_fil_rev_8_21_14_0_20_38_23</name>
    <dbReference type="NCBI Taxonomy" id="1974594"/>
    <lineage>
        <taxon>Bacteria</taxon>
        <taxon>Candidatus Joergenseniibacteriota</taxon>
    </lineage>
</organism>
<evidence type="ECO:0000313" key="1">
    <source>
        <dbReference type="EMBL" id="PIR06380.1"/>
    </source>
</evidence>
<protein>
    <submittedName>
        <fullName evidence="1">Uncharacterized protein</fullName>
    </submittedName>
</protein>
<dbReference type="Proteomes" id="UP000228867">
    <property type="component" value="Unassembled WGS sequence"/>
</dbReference>
<sequence length="100" mass="11589">MRTKTEGFEVIPGLTTWANNFLKEATPKGVYSFYLGDHFFNVPLKEWTLPEFGEVVREQVQAEIDINHLGPALFIALRDKNGWIEESRWSQSLIEVYQSI</sequence>
<name>A0A2H0NBV9_9BACT</name>
<evidence type="ECO:0000313" key="2">
    <source>
        <dbReference type="Proteomes" id="UP000228867"/>
    </source>
</evidence>
<comment type="caution">
    <text evidence="1">The sequence shown here is derived from an EMBL/GenBank/DDBJ whole genome shotgun (WGS) entry which is preliminary data.</text>
</comment>